<gene>
    <name evidence="9" type="ORF">Plo01_49840</name>
</gene>
<feature type="region of interest" description="Disordered" evidence="6">
    <location>
        <begin position="100"/>
        <end position="134"/>
    </location>
</feature>
<evidence type="ECO:0000256" key="1">
    <source>
        <dbReference type="ARBA" id="ARBA00004651"/>
    </source>
</evidence>
<keyword evidence="2" id="KW-1003">Cell membrane</keyword>
<evidence type="ECO:0000256" key="6">
    <source>
        <dbReference type="SAM" id="MobiDB-lite"/>
    </source>
</evidence>
<dbReference type="GO" id="GO:0005886">
    <property type="term" value="C:plasma membrane"/>
    <property type="evidence" value="ECO:0007669"/>
    <property type="project" value="UniProtKB-SubCell"/>
</dbReference>
<keyword evidence="4 7" id="KW-1133">Transmembrane helix</keyword>
<feature type="transmembrane region" description="Helical" evidence="7">
    <location>
        <begin position="21"/>
        <end position="40"/>
    </location>
</feature>
<dbReference type="Pfam" id="PF12698">
    <property type="entry name" value="ABC2_membrane_3"/>
    <property type="match status" value="1"/>
</dbReference>
<keyword evidence="3 7" id="KW-0812">Transmembrane</keyword>
<name>A0A8J3RP23_9ACTN</name>
<evidence type="ECO:0000256" key="4">
    <source>
        <dbReference type="ARBA" id="ARBA00022989"/>
    </source>
</evidence>
<keyword evidence="10" id="KW-1185">Reference proteome</keyword>
<dbReference type="Proteomes" id="UP000616724">
    <property type="component" value="Unassembled WGS sequence"/>
</dbReference>
<dbReference type="AlphaFoldDB" id="A0A8J3RP23"/>
<dbReference type="PANTHER" id="PTHR30294:SF29">
    <property type="entry name" value="MULTIDRUG ABC TRANSPORTER PERMEASE YBHS-RELATED"/>
    <property type="match status" value="1"/>
</dbReference>
<reference evidence="9 10" key="1">
    <citation type="submission" date="2021-01" db="EMBL/GenBank/DDBJ databases">
        <title>Whole genome shotgun sequence of Planobispora longispora NBRC 13918.</title>
        <authorList>
            <person name="Komaki H."/>
            <person name="Tamura T."/>
        </authorList>
    </citation>
    <scope>NUCLEOTIDE SEQUENCE [LARGE SCALE GENOMIC DNA]</scope>
    <source>
        <strain evidence="9 10">NBRC 13918</strain>
    </source>
</reference>
<evidence type="ECO:0000256" key="7">
    <source>
        <dbReference type="SAM" id="Phobius"/>
    </source>
</evidence>
<comment type="subcellular location">
    <subcellularLocation>
        <location evidence="1">Cell membrane</location>
        <topology evidence="1">Multi-pass membrane protein</topology>
    </subcellularLocation>
</comment>
<sequence length="395" mass="40231">MRALMLILRKDLRQRLRDGTLLIYAVALPLGMAFLLNLVMGGSAQRLDARYGVVGLPAFTERVLRPMEAAGRVRLRQVASAEEGRELTGRGELDAVFAGSPGPSSVANLPPAETTDPASPGATDPVSPGTTGPASIEVIGSVDAPVAVQVARELAESYAAAERGERLALAVAGAGPRAVPELRALPEPIRVRQDASLSVRQLDTGTYHAAGTAVFFLFFAVLICVSGIFAERASGMLARIMAAPVRGPVVMAAKLLGGALTALIGMVILVVASSLLLGARWGDPAGVAALVAAVVLAATGLMAAVATFARTAEQAANWQSVAATALGIAGGAFFPVGQLGGLAVLSQASPHHWFLEGLADLRGGGSVALPVAVLLGFAAVGIPVALARLGRVARA</sequence>
<comment type="caution">
    <text evidence="9">The sequence shown here is derived from an EMBL/GenBank/DDBJ whole genome shotgun (WGS) entry which is preliminary data.</text>
</comment>
<feature type="transmembrane region" description="Helical" evidence="7">
    <location>
        <begin position="251"/>
        <end position="279"/>
    </location>
</feature>
<protein>
    <recommendedName>
        <fullName evidence="8">ABC-2 type transporter transmembrane domain-containing protein</fullName>
    </recommendedName>
</protein>
<dbReference type="InterPro" id="IPR013525">
    <property type="entry name" value="ABC2_TM"/>
</dbReference>
<evidence type="ECO:0000256" key="2">
    <source>
        <dbReference type="ARBA" id="ARBA00022475"/>
    </source>
</evidence>
<dbReference type="EMBL" id="BOOH01000040">
    <property type="protein sequence ID" value="GIH78555.1"/>
    <property type="molecule type" value="Genomic_DNA"/>
</dbReference>
<proteinExistence type="predicted"/>
<dbReference type="PANTHER" id="PTHR30294">
    <property type="entry name" value="MEMBRANE COMPONENT OF ABC TRANSPORTER YHHJ-RELATED"/>
    <property type="match status" value="1"/>
</dbReference>
<evidence type="ECO:0000313" key="9">
    <source>
        <dbReference type="EMBL" id="GIH78555.1"/>
    </source>
</evidence>
<feature type="transmembrane region" description="Helical" evidence="7">
    <location>
        <begin position="321"/>
        <end position="345"/>
    </location>
</feature>
<evidence type="ECO:0000256" key="3">
    <source>
        <dbReference type="ARBA" id="ARBA00022692"/>
    </source>
</evidence>
<organism evidence="9 10">
    <name type="scientific">Planobispora longispora</name>
    <dbReference type="NCBI Taxonomy" id="28887"/>
    <lineage>
        <taxon>Bacteria</taxon>
        <taxon>Bacillati</taxon>
        <taxon>Actinomycetota</taxon>
        <taxon>Actinomycetes</taxon>
        <taxon>Streptosporangiales</taxon>
        <taxon>Streptosporangiaceae</taxon>
        <taxon>Planobispora</taxon>
    </lineage>
</organism>
<accession>A0A8J3RP23</accession>
<evidence type="ECO:0000259" key="8">
    <source>
        <dbReference type="Pfam" id="PF12698"/>
    </source>
</evidence>
<feature type="transmembrane region" description="Helical" evidence="7">
    <location>
        <begin position="285"/>
        <end position="309"/>
    </location>
</feature>
<dbReference type="RefSeq" id="WP_203893055.1">
    <property type="nucleotide sequence ID" value="NZ_BOOH01000040.1"/>
</dbReference>
<evidence type="ECO:0000256" key="5">
    <source>
        <dbReference type="ARBA" id="ARBA00023136"/>
    </source>
</evidence>
<feature type="domain" description="ABC-2 type transporter transmembrane" evidence="8">
    <location>
        <begin position="21"/>
        <end position="385"/>
    </location>
</feature>
<feature type="transmembrane region" description="Helical" evidence="7">
    <location>
        <begin position="207"/>
        <end position="230"/>
    </location>
</feature>
<feature type="transmembrane region" description="Helical" evidence="7">
    <location>
        <begin position="365"/>
        <end position="387"/>
    </location>
</feature>
<dbReference type="InterPro" id="IPR051449">
    <property type="entry name" value="ABC-2_transporter_component"/>
</dbReference>
<keyword evidence="5 7" id="KW-0472">Membrane</keyword>
<evidence type="ECO:0000313" key="10">
    <source>
        <dbReference type="Proteomes" id="UP000616724"/>
    </source>
</evidence>
<dbReference type="GO" id="GO:0140359">
    <property type="term" value="F:ABC-type transporter activity"/>
    <property type="evidence" value="ECO:0007669"/>
    <property type="project" value="InterPro"/>
</dbReference>